<dbReference type="Pfam" id="PF19054">
    <property type="entry name" value="DUF5753"/>
    <property type="match status" value="1"/>
</dbReference>
<dbReference type="RefSeq" id="WP_103963312.1">
    <property type="nucleotide sequence ID" value="NZ_FNVT01000025.1"/>
</dbReference>
<dbReference type="AlphaFoldDB" id="A0A1H6EXX0"/>
<evidence type="ECO:0000313" key="2">
    <source>
        <dbReference type="EMBL" id="SEH02253.1"/>
    </source>
</evidence>
<dbReference type="Gene3D" id="1.10.260.40">
    <property type="entry name" value="lambda repressor-like DNA-binding domains"/>
    <property type="match status" value="1"/>
</dbReference>
<evidence type="ECO:0000259" key="1">
    <source>
        <dbReference type="SMART" id="SM00530"/>
    </source>
</evidence>
<dbReference type="GO" id="GO:0003677">
    <property type="term" value="F:DNA binding"/>
    <property type="evidence" value="ECO:0007669"/>
    <property type="project" value="InterPro"/>
</dbReference>
<dbReference type="EMBL" id="FNVT01000025">
    <property type="protein sequence ID" value="SEH02253.1"/>
    <property type="molecule type" value="Genomic_DNA"/>
</dbReference>
<dbReference type="InterPro" id="IPR001387">
    <property type="entry name" value="Cro/C1-type_HTH"/>
</dbReference>
<accession>A0A1H6EXX0</accession>
<organism evidence="2 3">
    <name type="scientific">Nonomuraea solani</name>
    <dbReference type="NCBI Taxonomy" id="1144553"/>
    <lineage>
        <taxon>Bacteria</taxon>
        <taxon>Bacillati</taxon>
        <taxon>Actinomycetota</taxon>
        <taxon>Actinomycetes</taxon>
        <taxon>Streptosporangiales</taxon>
        <taxon>Streptosporangiaceae</taxon>
        <taxon>Nonomuraea</taxon>
    </lineage>
</organism>
<dbReference type="InterPro" id="IPR043917">
    <property type="entry name" value="DUF5753"/>
</dbReference>
<keyword evidence="3" id="KW-1185">Reference proteome</keyword>
<gene>
    <name evidence="2" type="ORF">SAMN05444920_12540</name>
</gene>
<evidence type="ECO:0000313" key="3">
    <source>
        <dbReference type="Proteomes" id="UP000236732"/>
    </source>
</evidence>
<dbReference type="OrthoDB" id="4966777at2"/>
<name>A0A1H6EXX0_9ACTN</name>
<protein>
    <submittedName>
        <fullName evidence="2">Helix-turn-helix domain-containing protein</fullName>
    </submittedName>
</protein>
<proteinExistence type="predicted"/>
<sequence>MSTYQRARETLGLRLRELRRDARLTGQALAGTHGWHRTKVYKIESGKQTPSDADVEAWATSCGTPEQVPELIAALRSLEGQYVEFRRMFRRGMVVQQQTFAEAEAEAEVIRNFESCFVPGLLQTPEYAAHRLREAITADGAHNDLAASVAARMARQQILYAPGRRFHFVMTEAVLRLRLCPPDVLAGQLEKLSVASTLRTVRLGVIPFERIYPVAPVHGFWVFDDRWVSVETLTAALTITQRPEVNTYLSAFTQFAEIAVYGHQARELIERATAEVASPTGT</sequence>
<dbReference type="InterPro" id="IPR010982">
    <property type="entry name" value="Lambda_DNA-bd_dom_sf"/>
</dbReference>
<dbReference type="Proteomes" id="UP000236732">
    <property type="component" value="Unassembled WGS sequence"/>
</dbReference>
<dbReference type="SMART" id="SM00530">
    <property type="entry name" value="HTH_XRE"/>
    <property type="match status" value="1"/>
</dbReference>
<reference evidence="2 3" key="1">
    <citation type="submission" date="2016-10" db="EMBL/GenBank/DDBJ databases">
        <authorList>
            <person name="de Groot N.N."/>
        </authorList>
    </citation>
    <scope>NUCLEOTIDE SEQUENCE [LARGE SCALE GENOMIC DNA]</scope>
    <source>
        <strain evidence="2 3">CGMCC 4.7037</strain>
    </source>
</reference>
<feature type="domain" description="HTH cro/C1-type" evidence="1">
    <location>
        <begin position="14"/>
        <end position="69"/>
    </location>
</feature>
<dbReference type="SUPFAM" id="SSF47413">
    <property type="entry name" value="lambda repressor-like DNA-binding domains"/>
    <property type="match status" value="1"/>
</dbReference>
<dbReference type="Pfam" id="PF13560">
    <property type="entry name" value="HTH_31"/>
    <property type="match status" value="1"/>
</dbReference>